<dbReference type="PROSITE" id="PS51914">
    <property type="entry name" value="MRH"/>
    <property type="match status" value="1"/>
</dbReference>
<keyword evidence="7" id="KW-0813">Transport</keyword>
<evidence type="ECO:0000256" key="14">
    <source>
        <dbReference type="ARBA" id="ARBA00023128"/>
    </source>
</evidence>
<keyword evidence="13" id="KW-0333">Golgi apparatus</keyword>
<dbReference type="Pfam" id="PF09451">
    <property type="entry name" value="ATG27"/>
    <property type="match status" value="1"/>
</dbReference>
<dbReference type="SUPFAM" id="SSF50911">
    <property type="entry name" value="Mannose 6-phosphate receptor domain"/>
    <property type="match status" value="1"/>
</dbReference>
<gene>
    <name evidence="22" type="ORF">AMAG_09891</name>
</gene>
<evidence type="ECO:0000313" key="22">
    <source>
        <dbReference type="EMBL" id="KNE64531.1"/>
    </source>
</evidence>
<keyword evidence="11 19" id="KW-1133">Transmembrane helix</keyword>
<evidence type="ECO:0000256" key="7">
    <source>
        <dbReference type="ARBA" id="ARBA00022448"/>
    </source>
</evidence>
<comment type="subcellular location">
    <subcellularLocation>
        <location evidence="2">Cytoplasmic vesicle membrane</location>
        <topology evidence="2">Single-pass type I membrane protein</topology>
    </subcellularLocation>
    <subcellularLocation>
        <location evidence="4">Golgi apparatus membrane</location>
        <topology evidence="4">Single-pass type I membrane protein</topology>
    </subcellularLocation>
    <subcellularLocation>
        <location evidence="1">Mitochondrion membrane</location>
        <topology evidence="1">Single-pass membrane protein</topology>
    </subcellularLocation>
    <subcellularLocation>
        <location evidence="3">Preautophagosomal structure membrane</location>
        <topology evidence="3">Single-pass type I membrane protein</topology>
    </subcellularLocation>
</comment>
<evidence type="ECO:0000256" key="16">
    <source>
        <dbReference type="ARBA" id="ARBA00023157"/>
    </source>
</evidence>
<evidence type="ECO:0000256" key="2">
    <source>
        <dbReference type="ARBA" id="ARBA00004358"/>
    </source>
</evidence>
<dbReference type="InterPro" id="IPR044865">
    <property type="entry name" value="MRH_dom"/>
</dbReference>
<keyword evidence="9 20" id="KW-0732">Signal</keyword>
<evidence type="ECO:0000256" key="19">
    <source>
        <dbReference type="SAM" id="Phobius"/>
    </source>
</evidence>
<keyword evidence="12" id="KW-0072">Autophagy</keyword>
<feature type="transmembrane region" description="Helical" evidence="19">
    <location>
        <begin position="224"/>
        <end position="242"/>
    </location>
</feature>
<feature type="signal peptide" evidence="20">
    <location>
        <begin position="1"/>
        <end position="34"/>
    </location>
</feature>
<dbReference type="GO" id="GO:0000139">
    <property type="term" value="C:Golgi membrane"/>
    <property type="evidence" value="ECO:0007669"/>
    <property type="project" value="UniProtKB-SubCell"/>
</dbReference>
<evidence type="ECO:0000256" key="3">
    <source>
        <dbReference type="ARBA" id="ARBA00004472"/>
    </source>
</evidence>
<dbReference type="Gene3D" id="2.70.130.10">
    <property type="entry name" value="Mannose-6-phosphate receptor binding domain"/>
    <property type="match status" value="1"/>
</dbReference>
<evidence type="ECO:0000256" key="11">
    <source>
        <dbReference type="ARBA" id="ARBA00022989"/>
    </source>
</evidence>
<dbReference type="OrthoDB" id="29460at2759"/>
<evidence type="ECO:0000256" key="20">
    <source>
        <dbReference type="SAM" id="SignalP"/>
    </source>
</evidence>
<evidence type="ECO:0000256" key="6">
    <source>
        <dbReference type="ARBA" id="ARBA00013776"/>
    </source>
</evidence>
<evidence type="ECO:0000256" key="1">
    <source>
        <dbReference type="ARBA" id="ARBA00004304"/>
    </source>
</evidence>
<evidence type="ECO:0000313" key="23">
    <source>
        <dbReference type="Proteomes" id="UP000054350"/>
    </source>
</evidence>
<dbReference type="GO" id="GO:0031966">
    <property type="term" value="C:mitochondrial membrane"/>
    <property type="evidence" value="ECO:0007669"/>
    <property type="project" value="UniProtKB-SubCell"/>
</dbReference>
<evidence type="ECO:0000256" key="4">
    <source>
        <dbReference type="ARBA" id="ARBA00004614"/>
    </source>
</evidence>
<reference evidence="22 23" key="1">
    <citation type="submission" date="2009-11" db="EMBL/GenBank/DDBJ databases">
        <title>Annotation of Allomyces macrogynus ATCC 38327.</title>
        <authorList>
            <consortium name="The Broad Institute Genome Sequencing Platform"/>
            <person name="Russ C."/>
            <person name="Cuomo C."/>
            <person name="Burger G."/>
            <person name="Gray M.W."/>
            <person name="Holland P.W.H."/>
            <person name="King N."/>
            <person name="Lang F.B.F."/>
            <person name="Roger A.J."/>
            <person name="Ruiz-Trillo I."/>
            <person name="Young S.K."/>
            <person name="Zeng Q."/>
            <person name="Gargeya S."/>
            <person name="Fitzgerald M."/>
            <person name="Haas B."/>
            <person name="Abouelleil A."/>
            <person name="Alvarado L."/>
            <person name="Arachchi H.M."/>
            <person name="Berlin A."/>
            <person name="Chapman S.B."/>
            <person name="Gearin G."/>
            <person name="Goldberg J."/>
            <person name="Griggs A."/>
            <person name="Gujja S."/>
            <person name="Hansen M."/>
            <person name="Heiman D."/>
            <person name="Howarth C."/>
            <person name="Larimer J."/>
            <person name="Lui A."/>
            <person name="MacDonald P.J.P."/>
            <person name="McCowen C."/>
            <person name="Montmayeur A."/>
            <person name="Murphy C."/>
            <person name="Neiman D."/>
            <person name="Pearson M."/>
            <person name="Priest M."/>
            <person name="Roberts A."/>
            <person name="Saif S."/>
            <person name="Shea T."/>
            <person name="Sisk P."/>
            <person name="Stolte C."/>
            <person name="Sykes S."/>
            <person name="Wortman J."/>
            <person name="Nusbaum C."/>
            <person name="Birren B."/>
        </authorList>
    </citation>
    <scope>NUCLEOTIDE SEQUENCE [LARGE SCALE GENOMIC DNA]</scope>
    <source>
        <strain evidence="22 23">ATCC 38327</strain>
    </source>
</reference>
<feature type="region of interest" description="Disordered" evidence="18">
    <location>
        <begin position="197"/>
        <end position="217"/>
    </location>
</feature>
<dbReference type="AlphaFoldDB" id="A0A0L0SPW0"/>
<name>A0A0L0SPW0_ALLM3</name>
<keyword evidence="23" id="KW-1185">Reference proteome</keyword>
<keyword evidence="16" id="KW-1015">Disulfide bond</keyword>
<dbReference type="EMBL" id="GG745345">
    <property type="protein sequence ID" value="KNE64531.1"/>
    <property type="molecule type" value="Genomic_DNA"/>
</dbReference>
<dbReference type="OMA" id="GSSHWGF"/>
<evidence type="ECO:0000256" key="8">
    <source>
        <dbReference type="ARBA" id="ARBA00022692"/>
    </source>
</evidence>
<accession>A0A0L0SPW0</accession>
<evidence type="ECO:0000256" key="9">
    <source>
        <dbReference type="ARBA" id="ARBA00022729"/>
    </source>
</evidence>
<feature type="domain" description="MRH" evidence="21">
    <location>
        <begin position="35"/>
        <end position="199"/>
    </location>
</feature>
<dbReference type="GO" id="GO:0015031">
    <property type="term" value="P:protein transport"/>
    <property type="evidence" value="ECO:0007669"/>
    <property type="project" value="UniProtKB-KW"/>
</dbReference>
<evidence type="ECO:0000256" key="5">
    <source>
        <dbReference type="ARBA" id="ARBA00005363"/>
    </source>
</evidence>
<evidence type="ECO:0000256" key="15">
    <source>
        <dbReference type="ARBA" id="ARBA00023136"/>
    </source>
</evidence>
<dbReference type="PANTHER" id="PTHR15071:SF0">
    <property type="entry name" value="MANNOSE 6-PHOSPHATE RECEPTOR-LIKE PROTEIN 1"/>
    <property type="match status" value="1"/>
</dbReference>
<evidence type="ECO:0000259" key="21">
    <source>
        <dbReference type="PROSITE" id="PS51914"/>
    </source>
</evidence>
<dbReference type="Proteomes" id="UP000054350">
    <property type="component" value="Unassembled WGS sequence"/>
</dbReference>
<dbReference type="InterPro" id="IPR009011">
    <property type="entry name" value="Man6P_isomerase_rcpt-bd_dom_sf"/>
</dbReference>
<evidence type="ECO:0000256" key="12">
    <source>
        <dbReference type="ARBA" id="ARBA00023006"/>
    </source>
</evidence>
<keyword evidence="8 19" id="KW-0812">Transmembrane</keyword>
<comment type="similarity">
    <text evidence="5">Belongs to the ATG27 family.</text>
</comment>
<reference evidence="23" key="2">
    <citation type="submission" date="2009-11" db="EMBL/GenBank/DDBJ databases">
        <title>The Genome Sequence of Allomyces macrogynus strain ATCC 38327.</title>
        <authorList>
            <consortium name="The Broad Institute Genome Sequencing Platform"/>
            <person name="Russ C."/>
            <person name="Cuomo C."/>
            <person name="Shea T."/>
            <person name="Young S.K."/>
            <person name="Zeng Q."/>
            <person name="Koehrsen M."/>
            <person name="Haas B."/>
            <person name="Borodovsky M."/>
            <person name="Guigo R."/>
            <person name="Alvarado L."/>
            <person name="Berlin A."/>
            <person name="Borenstein D."/>
            <person name="Chen Z."/>
            <person name="Engels R."/>
            <person name="Freedman E."/>
            <person name="Gellesch M."/>
            <person name="Goldberg J."/>
            <person name="Griggs A."/>
            <person name="Gujja S."/>
            <person name="Heiman D."/>
            <person name="Hepburn T."/>
            <person name="Howarth C."/>
            <person name="Jen D."/>
            <person name="Larson L."/>
            <person name="Lewis B."/>
            <person name="Mehta T."/>
            <person name="Park D."/>
            <person name="Pearson M."/>
            <person name="Roberts A."/>
            <person name="Saif S."/>
            <person name="Shenoy N."/>
            <person name="Sisk P."/>
            <person name="Stolte C."/>
            <person name="Sykes S."/>
            <person name="Walk T."/>
            <person name="White J."/>
            <person name="Yandava C."/>
            <person name="Burger G."/>
            <person name="Gray M.W."/>
            <person name="Holland P.W.H."/>
            <person name="King N."/>
            <person name="Lang F.B.F."/>
            <person name="Roger A.J."/>
            <person name="Ruiz-Trillo I."/>
            <person name="Lander E."/>
            <person name="Nusbaum C."/>
        </authorList>
    </citation>
    <scope>NUCLEOTIDE SEQUENCE [LARGE SCALE GENOMIC DNA]</scope>
    <source>
        <strain evidence="23">ATCC 38327</strain>
    </source>
</reference>
<dbReference type="VEuPathDB" id="FungiDB:AMAG_09891"/>
<sequence length="293" mass="31825">MTTHCDTMPITHKTVTMLVVALLLVLAAVGPAAAFDCAKVTTPDGSKSFDLTSLKHDFESTQNAVTPPTTTLFKRRMNLCQPLAVPNDGLDPEEHCASDTWVCQQSVVTTSKGTSFVYQVVNLVRGPNPLPQVDYRASPDNRKEGSLLVLEFDGEDGANGHVKTVFELECATVAEAPGVVQRNVTDLTVHWKTPAACEGSTGVSPPPADPNKGIEHPKESSSSAFGTFCWFLFIAFIVYMVAGTLYRRFVLHATGTDQIPHYDLWVQLPAMAMDAFHTIKALVSGRNQGYIQV</sequence>
<keyword evidence="15 19" id="KW-0472">Membrane</keyword>
<evidence type="ECO:0000256" key="17">
    <source>
        <dbReference type="ARBA" id="ARBA00023329"/>
    </source>
</evidence>
<keyword evidence="17" id="KW-0968">Cytoplasmic vesicle</keyword>
<protein>
    <recommendedName>
        <fullName evidence="6">Autophagy-related protein 27</fullName>
    </recommendedName>
</protein>
<evidence type="ECO:0000256" key="10">
    <source>
        <dbReference type="ARBA" id="ARBA00022927"/>
    </source>
</evidence>
<dbReference type="PANTHER" id="PTHR15071">
    <property type="entry name" value="MANNOSE-6-PHOSPHATE RECEPTOR FAMILY MEMBER"/>
    <property type="match status" value="1"/>
</dbReference>
<evidence type="ECO:0000256" key="13">
    <source>
        <dbReference type="ARBA" id="ARBA00023034"/>
    </source>
</evidence>
<proteinExistence type="inferred from homology"/>
<dbReference type="GO" id="GO:0010008">
    <property type="term" value="C:endosome membrane"/>
    <property type="evidence" value="ECO:0007669"/>
    <property type="project" value="UniProtKB-SubCell"/>
</dbReference>
<keyword evidence="10" id="KW-0653">Protein transport</keyword>
<dbReference type="GO" id="GO:0006914">
    <property type="term" value="P:autophagy"/>
    <property type="evidence" value="ECO:0007669"/>
    <property type="project" value="UniProtKB-KW"/>
</dbReference>
<feature type="chain" id="PRO_5005548094" description="Autophagy-related protein 27" evidence="20">
    <location>
        <begin position="35"/>
        <end position="293"/>
    </location>
</feature>
<evidence type="ECO:0000256" key="18">
    <source>
        <dbReference type="SAM" id="MobiDB-lite"/>
    </source>
</evidence>
<organism evidence="22 23">
    <name type="scientific">Allomyces macrogynus (strain ATCC 38327)</name>
    <name type="common">Allomyces javanicus var. macrogynus</name>
    <dbReference type="NCBI Taxonomy" id="578462"/>
    <lineage>
        <taxon>Eukaryota</taxon>
        <taxon>Fungi</taxon>
        <taxon>Fungi incertae sedis</taxon>
        <taxon>Blastocladiomycota</taxon>
        <taxon>Blastocladiomycetes</taxon>
        <taxon>Blastocladiales</taxon>
        <taxon>Blastocladiaceae</taxon>
        <taxon>Allomyces</taxon>
    </lineage>
</organism>
<dbReference type="GO" id="GO:0034045">
    <property type="term" value="C:phagophore assembly site membrane"/>
    <property type="evidence" value="ECO:0007669"/>
    <property type="project" value="UniProtKB-SubCell"/>
</dbReference>
<dbReference type="InterPro" id="IPR018939">
    <property type="entry name" value="Autophagy-rel_prot_27"/>
</dbReference>
<keyword evidence="14" id="KW-0496">Mitochondrion</keyword>